<feature type="signal peptide" evidence="2">
    <location>
        <begin position="1"/>
        <end position="20"/>
    </location>
</feature>
<protein>
    <recommendedName>
        <fullName evidence="5">Secreted protein</fullName>
    </recommendedName>
</protein>
<evidence type="ECO:0000256" key="2">
    <source>
        <dbReference type="SAM" id="SignalP"/>
    </source>
</evidence>
<dbReference type="AlphaFoldDB" id="A0A7M3MI70"/>
<keyword evidence="4" id="KW-1185">Reference proteome</keyword>
<comment type="caution">
    <text evidence="3">The sequence shown here is derived from an EMBL/GenBank/DDBJ whole genome shotgun (WGS) entry which is preliminary data.</text>
</comment>
<evidence type="ECO:0000256" key="1">
    <source>
        <dbReference type="SAM" id="MobiDB-lite"/>
    </source>
</evidence>
<feature type="compositionally biased region" description="Basic and acidic residues" evidence="1">
    <location>
        <begin position="90"/>
        <end position="108"/>
    </location>
</feature>
<dbReference type="RefSeq" id="WP_144301739.1">
    <property type="nucleotide sequence ID" value="NZ_QMIE01000002.1"/>
</dbReference>
<dbReference type="Proteomes" id="UP000448292">
    <property type="component" value="Unassembled WGS sequence"/>
</dbReference>
<keyword evidence="2" id="KW-0732">Signal</keyword>
<name>A0A7M3MI70_9BACT</name>
<organism evidence="3 4">
    <name type="scientific">Oceanidesulfovibrio indonesiensis</name>
    <dbReference type="NCBI Taxonomy" id="54767"/>
    <lineage>
        <taxon>Bacteria</taxon>
        <taxon>Pseudomonadati</taxon>
        <taxon>Thermodesulfobacteriota</taxon>
        <taxon>Desulfovibrionia</taxon>
        <taxon>Desulfovibrionales</taxon>
        <taxon>Desulfovibrionaceae</taxon>
        <taxon>Oceanidesulfovibrio</taxon>
    </lineage>
</organism>
<feature type="chain" id="PRO_5029448588" description="Secreted protein" evidence="2">
    <location>
        <begin position="21"/>
        <end position="121"/>
    </location>
</feature>
<feature type="region of interest" description="Disordered" evidence="1">
    <location>
        <begin position="27"/>
        <end position="121"/>
    </location>
</feature>
<proteinExistence type="predicted"/>
<dbReference type="EMBL" id="QMIE01000002">
    <property type="protein sequence ID" value="TVM19383.1"/>
    <property type="molecule type" value="Genomic_DNA"/>
</dbReference>
<accession>A0A7M3MI70</accession>
<sequence length="121" mass="13324">MRIFFKLALAALLASSLLVASCYDDETPPAEEYTTQSETEVYGGQPNATDQTEEQATEPMKERDEPAQPEEGMGEESVQPEGEAGDEQPADERGGLGMTEEREEHTPEEGEQMNGQNRTEI</sequence>
<evidence type="ECO:0000313" key="3">
    <source>
        <dbReference type="EMBL" id="TVM19383.1"/>
    </source>
</evidence>
<reference evidence="3 4" key="1">
    <citation type="submission" date="2018-06" db="EMBL/GenBank/DDBJ databases">
        <title>Complete genome of Desulfovibrio indonesiensis P37SLT.</title>
        <authorList>
            <person name="Crispim J.S."/>
            <person name="Vidigal P.M.P."/>
            <person name="Silva L.C.F."/>
            <person name="Laguardia C.N."/>
            <person name="Araujo L.C."/>
            <person name="Dias R.S."/>
            <person name="Sousa M.P."/>
            <person name="Paula S.O."/>
            <person name="Silva C."/>
        </authorList>
    </citation>
    <scope>NUCLEOTIDE SEQUENCE [LARGE SCALE GENOMIC DNA]</scope>
    <source>
        <strain evidence="3 4">P37SLT</strain>
    </source>
</reference>
<gene>
    <name evidence="3" type="ORF">DPQ33_03210</name>
</gene>
<evidence type="ECO:0008006" key="5">
    <source>
        <dbReference type="Google" id="ProtNLM"/>
    </source>
</evidence>
<dbReference type="PROSITE" id="PS51257">
    <property type="entry name" value="PROKAR_LIPOPROTEIN"/>
    <property type="match status" value="1"/>
</dbReference>
<evidence type="ECO:0000313" key="4">
    <source>
        <dbReference type="Proteomes" id="UP000448292"/>
    </source>
</evidence>